<organism evidence="3 4">
    <name type="scientific">Brevifollis gellanilyticus</name>
    <dbReference type="NCBI Taxonomy" id="748831"/>
    <lineage>
        <taxon>Bacteria</taxon>
        <taxon>Pseudomonadati</taxon>
        <taxon>Verrucomicrobiota</taxon>
        <taxon>Verrucomicrobiia</taxon>
        <taxon>Verrucomicrobiales</taxon>
        <taxon>Verrucomicrobiaceae</taxon>
    </lineage>
</organism>
<dbReference type="EMBL" id="BKAG01000061">
    <property type="protein sequence ID" value="GEP45877.1"/>
    <property type="molecule type" value="Genomic_DNA"/>
</dbReference>
<evidence type="ECO:0000313" key="4">
    <source>
        <dbReference type="Proteomes" id="UP000321577"/>
    </source>
</evidence>
<sequence>MKLIHLYTNQPNLFAPIRFREGFNLILADIQHPQDKKKSGHNLGKSFLIEVLDFVLLKGVDKNHTFKKRADLFARFIFFLEIELPGGGFVTIRRSADEPTKIAFKKHTERYQNYSSIEEVEWDHWRESFKRAVALLDSLLAFASIKPFSYRKGVSFFLRTQQDYGDVFKLSKFGAGNHPDWKPYVIKVLGFDHNIVVAKYDADAALEAAGTKVKELQLEIPVTPKDHEKLKAQINIKRDEVGKAVAALDRFDFQAQETMLARTVAEQTEAEIATINENLYNARHDLATIQRQLADKIDFDLSDVQRVFNEAQISFPQQLARDYDDLVIFNRRILTERQAQLNDQAVTLEKQIFLLEKDHAQLSTRRREMLGVLGGSDSLKKFKDLQRQLDQDRADLSIMETRESKLREVISAQQQATALREEVKRCTEALRDMVSQSVPRYQAIQLTFARIIKQVMDREALLYVQQMEKGGNLDLRAEYSDPATQRATEEDKGTSFKQLLCIAFDLAVLISYAKEPFFHFVYHDGGLERLERKRKLALLEVIRETCTTYGIQYILTALSEDLPEGDAPSGVLPRAEEIVLRLNDGGINGRLFRMETF</sequence>
<keyword evidence="1" id="KW-0175">Coiled coil</keyword>
<evidence type="ECO:0000259" key="2">
    <source>
        <dbReference type="Pfam" id="PF10088"/>
    </source>
</evidence>
<protein>
    <recommendedName>
        <fullName evidence="2">DUF2326 domain-containing protein</fullName>
    </recommendedName>
</protein>
<dbReference type="InterPro" id="IPR018760">
    <property type="entry name" value="DUF2326"/>
</dbReference>
<accession>A0A512MGK0</accession>
<reference evidence="3 4" key="1">
    <citation type="submission" date="2019-07" db="EMBL/GenBank/DDBJ databases">
        <title>Whole genome shotgun sequence of Brevifollis gellanilyticus NBRC 108608.</title>
        <authorList>
            <person name="Hosoyama A."/>
            <person name="Uohara A."/>
            <person name="Ohji S."/>
            <person name="Ichikawa N."/>
        </authorList>
    </citation>
    <scope>NUCLEOTIDE SEQUENCE [LARGE SCALE GENOMIC DNA]</scope>
    <source>
        <strain evidence="3 4">NBRC 108608</strain>
    </source>
</reference>
<dbReference type="AlphaFoldDB" id="A0A512MGK0"/>
<feature type="domain" description="DUF2326" evidence="2">
    <location>
        <begin position="452"/>
        <end position="595"/>
    </location>
</feature>
<gene>
    <name evidence="3" type="ORF">BGE01nite_51680</name>
</gene>
<comment type="caution">
    <text evidence="3">The sequence shown here is derived from an EMBL/GenBank/DDBJ whole genome shotgun (WGS) entry which is preliminary data.</text>
</comment>
<evidence type="ECO:0000313" key="3">
    <source>
        <dbReference type="EMBL" id="GEP45877.1"/>
    </source>
</evidence>
<feature type="coiled-coil region" evidence="1">
    <location>
        <begin position="382"/>
        <end position="429"/>
    </location>
</feature>
<dbReference type="Proteomes" id="UP000321577">
    <property type="component" value="Unassembled WGS sequence"/>
</dbReference>
<dbReference type="OrthoDB" id="5140926at2"/>
<name>A0A512MGK0_9BACT</name>
<evidence type="ECO:0000256" key="1">
    <source>
        <dbReference type="SAM" id="Coils"/>
    </source>
</evidence>
<keyword evidence="4" id="KW-1185">Reference proteome</keyword>
<dbReference type="RefSeq" id="WP_146855238.1">
    <property type="nucleotide sequence ID" value="NZ_BKAG01000061.1"/>
</dbReference>
<dbReference type="Pfam" id="PF10088">
    <property type="entry name" value="DUF2326"/>
    <property type="match status" value="1"/>
</dbReference>
<proteinExistence type="predicted"/>